<dbReference type="STRING" id="1447875.A0A2B7WEE2"/>
<gene>
    <name evidence="2" type="ORF">AJ79_10338</name>
</gene>
<sequence length="386" mass="42900">MALCETGPGSDFLNILQDDAWFAECVCLQIQSLVSQLHHRGDCQPFFLGSQLRQLANGIKHIAEQYARDHISYSYKETDFSDEFWISDFSPTPQSNKSILWTSDLPSYLDMTCALSDLMPPPFNPTEHCYGSGNAASPDPLVMNNSAEDCDELPTTQNGNTCDNGTATQEDCAPEQPNTPPKVSSSDYAQMALALCPGSALTSKMARNNMERITADESVVLPRKSKRKNSLGFKVDGETSQPQKRRLKASTEASQSLNTLEQCIELTPMSNSILKPSEVYHILLRQSETKHHQKVPFLVRLFFAIASPLAFEQLAEACKVAAQQSPGELTRGTELSGRADSSTFQDLLINFYPHLKVPDRKNPLADDSEYYEKHTKLKNQLNSAHN</sequence>
<name>A0A2B7WEE2_9EURO</name>
<evidence type="ECO:0000313" key="2">
    <source>
        <dbReference type="EMBL" id="PGG94969.1"/>
    </source>
</evidence>
<proteinExistence type="predicted"/>
<evidence type="ECO:0000256" key="1">
    <source>
        <dbReference type="SAM" id="MobiDB-lite"/>
    </source>
</evidence>
<reference evidence="2 3" key="1">
    <citation type="submission" date="2017-10" db="EMBL/GenBank/DDBJ databases">
        <title>Comparative genomics in systemic dimorphic fungi from Ajellomycetaceae.</title>
        <authorList>
            <person name="Munoz J.F."/>
            <person name="Mcewen J.G."/>
            <person name="Clay O.K."/>
            <person name="Cuomo C.A."/>
        </authorList>
    </citation>
    <scope>NUCLEOTIDE SEQUENCE [LARGE SCALE GENOMIC DNA]</scope>
    <source>
        <strain evidence="2 3">UAMH5409</strain>
    </source>
</reference>
<feature type="region of interest" description="Disordered" evidence="1">
    <location>
        <begin position="224"/>
        <end position="253"/>
    </location>
</feature>
<evidence type="ECO:0000313" key="3">
    <source>
        <dbReference type="Proteomes" id="UP000223968"/>
    </source>
</evidence>
<feature type="compositionally biased region" description="Polar residues" evidence="1">
    <location>
        <begin position="157"/>
        <end position="169"/>
    </location>
</feature>
<comment type="caution">
    <text evidence="2">The sequence shown here is derived from an EMBL/GenBank/DDBJ whole genome shotgun (WGS) entry which is preliminary data.</text>
</comment>
<dbReference type="OrthoDB" id="4462325at2759"/>
<dbReference type="EMBL" id="PDNB01000484">
    <property type="protein sequence ID" value="PGG94969.1"/>
    <property type="molecule type" value="Genomic_DNA"/>
</dbReference>
<accession>A0A2B7WEE2</accession>
<keyword evidence="3" id="KW-1185">Reference proteome</keyword>
<dbReference type="Proteomes" id="UP000223968">
    <property type="component" value="Unassembled WGS sequence"/>
</dbReference>
<feature type="region of interest" description="Disordered" evidence="1">
    <location>
        <begin position="157"/>
        <end position="185"/>
    </location>
</feature>
<dbReference type="AlphaFoldDB" id="A0A2B7WEE2"/>
<protein>
    <submittedName>
        <fullName evidence="2">Uncharacterized protein</fullName>
    </submittedName>
</protein>
<organism evidence="2 3">
    <name type="scientific">Helicocarpus griseus UAMH5409</name>
    <dbReference type="NCBI Taxonomy" id="1447875"/>
    <lineage>
        <taxon>Eukaryota</taxon>
        <taxon>Fungi</taxon>
        <taxon>Dikarya</taxon>
        <taxon>Ascomycota</taxon>
        <taxon>Pezizomycotina</taxon>
        <taxon>Eurotiomycetes</taxon>
        <taxon>Eurotiomycetidae</taxon>
        <taxon>Onygenales</taxon>
        <taxon>Ajellomycetaceae</taxon>
        <taxon>Helicocarpus</taxon>
    </lineage>
</organism>